<proteinExistence type="predicted"/>
<feature type="compositionally biased region" description="Polar residues" evidence="1">
    <location>
        <begin position="49"/>
        <end position="71"/>
    </location>
</feature>
<accession>A0A9N7YQY1</accession>
<reference evidence="2" key="1">
    <citation type="submission" date="2020-03" db="EMBL/GenBank/DDBJ databases">
        <authorList>
            <person name="Weist P."/>
        </authorList>
    </citation>
    <scope>NUCLEOTIDE SEQUENCE</scope>
</reference>
<protein>
    <submittedName>
        <fullName evidence="2">Uncharacterized protein</fullName>
    </submittedName>
</protein>
<organism evidence="2 3">
    <name type="scientific">Pleuronectes platessa</name>
    <name type="common">European plaice</name>
    <dbReference type="NCBI Taxonomy" id="8262"/>
    <lineage>
        <taxon>Eukaryota</taxon>
        <taxon>Metazoa</taxon>
        <taxon>Chordata</taxon>
        <taxon>Craniata</taxon>
        <taxon>Vertebrata</taxon>
        <taxon>Euteleostomi</taxon>
        <taxon>Actinopterygii</taxon>
        <taxon>Neopterygii</taxon>
        <taxon>Teleostei</taxon>
        <taxon>Neoteleostei</taxon>
        <taxon>Acanthomorphata</taxon>
        <taxon>Carangaria</taxon>
        <taxon>Pleuronectiformes</taxon>
        <taxon>Pleuronectoidei</taxon>
        <taxon>Pleuronectidae</taxon>
        <taxon>Pleuronectes</taxon>
    </lineage>
</organism>
<dbReference type="EMBL" id="CADEAL010001557">
    <property type="protein sequence ID" value="CAB1433444.1"/>
    <property type="molecule type" value="Genomic_DNA"/>
</dbReference>
<gene>
    <name evidence="2" type="ORF">PLEPLA_LOCUS21535</name>
</gene>
<evidence type="ECO:0000313" key="3">
    <source>
        <dbReference type="Proteomes" id="UP001153269"/>
    </source>
</evidence>
<name>A0A9N7YQY1_PLEPL</name>
<dbReference type="AlphaFoldDB" id="A0A9N7YQY1"/>
<keyword evidence="3" id="KW-1185">Reference proteome</keyword>
<dbReference type="Proteomes" id="UP001153269">
    <property type="component" value="Unassembled WGS sequence"/>
</dbReference>
<comment type="caution">
    <text evidence="2">The sequence shown here is derived from an EMBL/GenBank/DDBJ whole genome shotgun (WGS) entry which is preliminary data.</text>
</comment>
<evidence type="ECO:0000313" key="2">
    <source>
        <dbReference type="EMBL" id="CAB1433444.1"/>
    </source>
</evidence>
<evidence type="ECO:0000256" key="1">
    <source>
        <dbReference type="SAM" id="MobiDB-lite"/>
    </source>
</evidence>
<sequence length="87" mass="9302">MTLSAVVTDRSTEKDETVYLKVPAPFVKNVSVRLLPRTAARSPARGRSCSETNSSPSSHQTCPRTIVSPASRTKAKMPGSSVAGGWR</sequence>
<feature type="region of interest" description="Disordered" evidence="1">
    <location>
        <begin position="38"/>
        <end position="87"/>
    </location>
</feature>